<dbReference type="Gene3D" id="1.20.120.520">
    <property type="entry name" value="nmb1532 protein domain like"/>
    <property type="match status" value="1"/>
</dbReference>
<gene>
    <name evidence="2" type="ORF">L4H06_08525</name>
    <name evidence="3" type="ORF">PJU73_00875</name>
</gene>
<dbReference type="EMBL" id="CP116766">
    <property type="protein sequence ID" value="WCL71715.1"/>
    <property type="molecule type" value="Genomic_DNA"/>
</dbReference>
<evidence type="ECO:0000313" key="4">
    <source>
        <dbReference type="Proteomes" id="UP001201397"/>
    </source>
</evidence>
<reference evidence="2" key="1">
    <citation type="submission" date="2022-01" db="EMBL/GenBank/DDBJ databases">
        <title>Neisseria sp. ZJ104.</title>
        <authorList>
            <person name="Yang C."/>
        </authorList>
    </citation>
    <scope>NUCLEOTIDE SEQUENCE</scope>
    <source>
        <strain evidence="2">ZJ104</strain>
    </source>
</reference>
<name>A0AAW5AQR9_9NEIS</name>
<sequence length="170" mass="19773">MNPFETRSVTFAEPIEMLYACHGKVRRFCRQVGMLSAYLEENGCNDVVLQSIRSIRQYFDVAAPLHHQDEENDFFPLLLRYAPQAQEGVDELLRQHAALHDNWQAVAAEFERLEHDRSYRPSEKVLARFVGSYDVHLGIEEPLFELGKQFVPQEELAKIGERMAARRRPK</sequence>
<accession>A0AAW5AQR9</accession>
<dbReference type="AlphaFoldDB" id="A0AAW5AQR9"/>
<dbReference type="CDD" id="cd12108">
    <property type="entry name" value="Hr-like"/>
    <property type="match status" value="1"/>
</dbReference>
<evidence type="ECO:0000313" key="2">
    <source>
        <dbReference type="EMBL" id="MCF7530268.1"/>
    </source>
</evidence>
<dbReference type="Proteomes" id="UP001221268">
    <property type="component" value="Chromosome"/>
</dbReference>
<evidence type="ECO:0000313" key="5">
    <source>
        <dbReference type="Proteomes" id="UP001221268"/>
    </source>
</evidence>
<keyword evidence="5" id="KW-1185">Reference proteome</keyword>
<organism evidence="2 4">
    <name type="scientific">Neisseria lisongii</name>
    <dbReference type="NCBI Taxonomy" id="2912188"/>
    <lineage>
        <taxon>Bacteria</taxon>
        <taxon>Pseudomonadati</taxon>
        <taxon>Pseudomonadota</taxon>
        <taxon>Betaproteobacteria</taxon>
        <taxon>Neisseriales</taxon>
        <taxon>Neisseriaceae</taxon>
        <taxon>Neisseria</taxon>
    </lineage>
</organism>
<dbReference type="EMBL" id="JAKKDL010000012">
    <property type="protein sequence ID" value="MCF7530268.1"/>
    <property type="molecule type" value="Genomic_DNA"/>
</dbReference>
<proteinExistence type="predicted"/>
<evidence type="ECO:0000313" key="3">
    <source>
        <dbReference type="EMBL" id="WCL71715.1"/>
    </source>
</evidence>
<protein>
    <submittedName>
        <fullName evidence="2">Hemerythrin domain-containing protein</fullName>
    </submittedName>
</protein>
<dbReference type="Pfam" id="PF01814">
    <property type="entry name" value="Hemerythrin"/>
    <property type="match status" value="1"/>
</dbReference>
<evidence type="ECO:0000259" key="1">
    <source>
        <dbReference type="Pfam" id="PF01814"/>
    </source>
</evidence>
<feature type="domain" description="Hemerythrin-like" evidence="1">
    <location>
        <begin position="14"/>
        <end position="141"/>
    </location>
</feature>
<dbReference type="RefSeq" id="WP_237091008.1">
    <property type="nucleotide sequence ID" value="NZ_CP116766.1"/>
</dbReference>
<dbReference type="Proteomes" id="UP001201397">
    <property type="component" value="Unassembled WGS sequence"/>
</dbReference>
<reference evidence="3 5" key="2">
    <citation type="submission" date="2023-01" db="EMBL/GenBank/DDBJ databases">
        <authorList>
            <person name="Yang C."/>
        </authorList>
    </citation>
    <scope>NUCLEOTIDE SEQUENCE [LARGE SCALE GENOMIC DNA]</scope>
    <source>
        <strain evidence="3 5">ZJ106</strain>
    </source>
</reference>
<dbReference type="InterPro" id="IPR012312">
    <property type="entry name" value="Hemerythrin-like"/>
</dbReference>